<comment type="similarity">
    <text evidence="1">Belongs to the peptidase A24 family.</text>
</comment>
<dbReference type="GO" id="GO:0004190">
    <property type="term" value="F:aspartic-type endopeptidase activity"/>
    <property type="evidence" value="ECO:0007669"/>
    <property type="project" value="UniProtKB-EC"/>
</dbReference>
<protein>
    <submittedName>
        <fullName evidence="4">Leader peptidase (Prepilin peptidase)/N-methyltransferase</fullName>
        <ecNumber evidence="4">2.1.1.-</ecNumber>
        <ecNumber evidence="4">3.4.23.43</ecNumber>
    </submittedName>
</protein>
<evidence type="ECO:0000313" key="4">
    <source>
        <dbReference type="EMBL" id="MBP2033397.1"/>
    </source>
</evidence>
<keyword evidence="2" id="KW-0812">Transmembrane</keyword>
<keyword evidence="4" id="KW-0808">Transferase</keyword>
<feature type="transmembrane region" description="Helical" evidence="2">
    <location>
        <begin position="6"/>
        <end position="23"/>
    </location>
</feature>
<evidence type="ECO:0000256" key="2">
    <source>
        <dbReference type="SAM" id="Phobius"/>
    </source>
</evidence>
<keyword evidence="2" id="KW-1133">Transmembrane helix</keyword>
<dbReference type="GO" id="GO:0008168">
    <property type="term" value="F:methyltransferase activity"/>
    <property type="evidence" value="ECO:0007669"/>
    <property type="project" value="UniProtKB-KW"/>
</dbReference>
<keyword evidence="4" id="KW-0378">Hydrolase</keyword>
<comment type="caution">
    <text evidence="4">The sequence shown here is derived from an EMBL/GenBank/DDBJ whole genome shotgun (WGS) entry which is preliminary data.</text>
</comment>
<dbReference type="EMBL" id="JAGGLM010000014">
    <property type="protein sequence ID" value="MBP2033397.1"/>
    <property type="molecule type" value="Genomic_DNA"/>
</dbReference>
<keyword evidence="2" id="KW-0472">Membrane</keyword>
<feature type="domain" description="Prepilin type IV endopeptidase peptidase" evidence="3">
    <location>
        <begin position="9"/>
        <end position="103"/>
    </location>
</feature>
<feature type="transmembrane region" description="Helical" evidence="2">
    <location>
        <begin position="81"/>
        <end position="105"/>
    </location>
</feature>
<gene>
    <name evidence="4" type="ORF">J2Z42_002100</name>
</gene>
<name>A0ABS4KTP1_9CLOT</name>
<accession>A0ABS4KTP1</accession>
<reference evidence="4 5" key="1">
    <citation type="submission" date="2021-03" db="EMBL/GenBank/DDBJ databases">
        <title>Genomic Encyclopedia of Type Strains, Phase IV (KMG-IV): sequencing the most valuable type-strain genomes for metagenomic binning, comparative biology and taxonomic classification.</title>
        <authorList>
            <person name="Goeker M."/>
        </authorList>
    </citation>
    <scope>NUCLEOTIDE SEQUENCE [LARGE SCALE GENOMIC DNA]</scope>
    <source>
        <strain evidence="4 5">DSM 28783</strain>
    </source>
</reference>
<dbReference type="GO" id="GO:0032259">
    <property type="term" value="P:methylation"/>
    <property type="evidence" value="ECO:0007669"/>
    <property type="project" value="UniProtKB-KW"/>
</dbReference>
<dbReference type="EC" id="3.4.23.43" evidence="4"/>
<organism evidence="4 5">
    <name type="scientific">Clostridium algifaecis</name>
    <dbReference type="NCBI Taxonomy" id="1472040"/>
    <lineage>
        <taxon>Bacteria</taxon>
        <taxon>Bacillati</taxon>
        <taxon>Bacillota</taxon>
        <taxon>Clostridia</taxon>
        <taxon>Eubacteriales</taxon>
        <taxon>Clostridiaceae</taxon>
        <taxon>Clostridium</taxon>
    </lineage>
</organism>
<dbReference type="InterPro" id="IPR050882">
    <property type="entry name" value="Prepilin_peptidase/N-MTase"/>
</dbReference>
<sequence length="138" mass="15056">MDIFVLKGILYVLILAYASFWDIKTKTIPDKVHIVIIIVALINLNSLNSIIGLLLVPIPFFTTALIKNGGIGGGDVKFMGANGFFLGLKGGLVGSFLGLIIAITVNKIYYKIRNKDINISFPLAPYLSVGCFLTYLLF</sequence>
<dbReference type="RefSeq" id="WP_209702536.1">
    <property type="nucleotide sequence ID" value="NZ_JAGGLM010000014.1"/>
</dbReference>
<feature type="transmembrane region" description="Helical" evidence="2">
    <location>
        <begin position="117"/>
        <end position="137"/>
    </location>
</feature>
<keyword evidence="5" id="KW-1185">Reference proteome</keyword>
<dbReference type="PANTHER" id="PTHR30487:SF0">
    <property type="entry name" value="PREPILIN LEADER PEPTIDASE_N-METHYLTRANSFERASE-RELATED"/>
    <property type="match status" value="1"/>
</dbReference>
<dbReference type="PANTHER" id="PTHR30487">
    <property type="entry name" value="TYPE 4 PREPILIN-LIKE PROTEINS LEADER PEPTIDE-PROCESSING ENZYME"/>
    <property type="match status" value="1"/>
</dbReference>
<feature type="transmembrane region" description="Helical" evidence="2">
    <location>
        <begin position="35"/>
        <end position="61"/>
    </location>
</feature>
<evidence type="ECO:0000313" key="5">
    <source>
        <dbReference type="Proteomes" id="UP001519307"/>
    </source>
</evidence>
<evidence type="ECO:0000256" key="1">
    <source>
        <dbReference type="ARBA" id="ARBA00005801"/>
    </source>
</evidence>
<proteinExistence type="inferred from homology"/>
<dbReference type="Gene3D" id="1.20.120.1220">
    <property type="match status" value="1"/>
</dbReference>
<evidence type="ECO:0000259" key="3">
    <source>
        <dbReference type="Pfam" id="PF01478"/>
    </source>
</evidence>
<keyword evidence="4" id="KW-0489">Methyltransferase</keyword>
<dbReference type="Pfam" id="PF01478">
    <property type="entry name" value="Peptidase_A24"/>
    <property type="match status" value="1"/>
</dbReference>
<dbReference type="InterPro" id="IPR000045">
    <property type="entry name" value="Prepilin_IV_endopep_pep"/>
</dbReference>
<dbReference type="EC" id="2.1.1.-" evidence="4"/>
<dbReference type="Proteomes" id="UP001519307">
    <property type="component" value="Unassembled WGS sequence"/>
</dbReference>